<dbReference type="PANTHER" id="PTHR30469">
    <property type="entry name" value="MULTIDRUG RESISTANCE PROTEIN MDTA"/>
    <property type="match status" value="1"/>
</dbReference>
<evidence type="ECO:0000259" key="3">
    <source>
        <dbReference type="Pfam" id="PF25917"/>
    </source>
</evidence>
<evidence type="ECO:0000256" key="1">
    <source>
        <dbReference type="ARBA" id="ARBA00009477"/>
    </source>
</evidence>
<dbReference type="NCBIfam" id="TIGR01730">
    <property type="entry name" value="RND_mfp"/>
    <property type="match status" value="1"/>
</dbReference>
<gene>
    <name evidence="4" type="ORF">SAMN04488058_104161</name>
</gene>
<dbReference type="OrthoDB" id="9806939at2"/>
<dbReference type="Gene3D" id="1.20.1600.10">
    <property type="entry name" value="Outer membrane efflux proteins (OEP)"/>
    <property type="match status" value="1"/>
</dbReference>
<name>A0A1H6WF86_9DEIO</name>
<sequence>MGRRAAHTAGGLLLAGLLAGCAGGGKEATNDLDRAPPKTTTLQVRAVTAQTGTLTAQRSASATIEAGRDSQVAAQSGGTVEEILVPEGERVARGDVVVRLDDTAQRQALENARLQLRQAQISLDQTQNSAAQATTSLQAAVTSSEAALAQARQNAQSAETLYGLGGVSLADLQAARSQLAQAESQLAQARNQLAQNGRSAQSSVPLGRVQVETAEASVQQAQTNLSRTRVRAPFAGTVADISVEVGEFAAQGSPVFRLVDPGTIRVKFNVPSADAAALTEGAKFNVGYGGKNYVGTVVDSSGIAGSNRLVPVTARVEGGSALPIGGAARASYRVRLGNGLLIPNTALQVEGGESAVYTVSQGRAQRQVVSVVAESGSRIAVSGIEAGARVIDPLPASLQDGARVEVRP</sequence>
<feature type="domain" description="Multidrug resistance protein MdtA-like barrel-sandwich hybrid" evidence="3">
    <location>
        <begin position="70"/>
        <end position="258"/>
    </location>
</feature>
<dbReference type="GO" id="GO:1990281">
    <property type="term" value="C:efflux pump complex"/>
    <property type="evidence" value="ECO:0007669"/>
    <property type="project" value="TreeGrafter"/>
</dbReference>
<accession>A0A1H6WF86</accession>
<dbReference type="SUPFAM" id="SSF111369">
    <property type="entry name" value="HlyD-like secretion proteins"/>
    <property type="match status" value="2"/>
</dbReference>
<dbReference type="GO" id="GO:0015562">
    <property type="term" value="F:efflux transmembrane transporter activity"/>
    <property type="evidence" value="ECO:0007669"/>
    <property type="project" value="TreeGrafter"/>
</dbReference>
<evidence type="ECO:0000313" key="5">
    <source>
        <dbReference type="Proteomes" id="UP000199223"/>
    </source>
</evidence>
<dbReference type="STRING" id="856736.SAMN04488058_104161"/>
<dbReference type="Gene3D" id="2.40.50.100">
    <property type="match status" value="2"/>
</dbReference>
<dbReference type="EMBL" id="FNZA01000004">
    <property type="protein sequence ID" value="SEJ15689.1"/>
    <property type="molecule type" value="Genomic_DNA"/>
</dbReference>
<dbReference type="InterPro" id="IPR058625">
    <property type="entry name" value="MdtA-like_BSH"/>
</dbReference>
<keyword evidence="2" id="KW-0175">Coiled coil</keyword>
<dbReference type="Gene3D" id="2.40.420.20">
    <property type="match status" value="1"/>
</dbReference>
<dbReference type="InterPro" id="IPR006143">
    <property type="entry name" value="RND_pump_MFP"/>
</dbReference>
<proteinExistence type="inferred from homology"/>
<evidence type="ECO:0000256" key="2">
    <source>
        <dbReference type="SAM" id="Coils"/>
    </source>
</evidence>
<evidence type="ECO:0000313" key="4">
    <source>
        <dbReference type="EMBL" id="SEJ15689.1"/>
    </source>
</evidence>
<dbReference type="PROSITE" id="PS51257">
    <property type="entry name" value="PROKAR_LIPOPROTEIN"/>
    <property type="match status" value="1"/>
</dbReference>
<reference evidence="5" key="1">
    <citation type="submission" date="2016-10" db="EMBL/GenBank/DDBJ databases">
        <authorList>
            <person name="Varghese N."/>
            <person name="Submissions S."/>
        </authorList>
    </citation>
    <scope>NUCLEOTIDE SEQUENCE [LARGE SCALE GENOMIC DNA]</scope>
    <source>
        <strain evidence="5">CGMCC 1.10218</strain>
    </source>
</reference>
<feature type="coiled-coil region" evidence="2">
    <location>
        <begin position="109"/>
        <end position="231"/>
    </location>
</feature>
<dbReference type="Pfam" id="PF25917">
    <property type="entry name" value="BSH_RND"/>
    <property type="match status" value="1"/>
</dbReference>
<protein>
    <submittedName>
        <fullName evidence="4">RND family efflux transporter, MFP subunit</fullName>
    </submittedName>
</protein>
<keyword evidence="5" id="KW-1185">Reference proteome</keyword>
<dbReference type="AlphaFoldDB" id="A0A1H6WF86"/>
<comment type="similarity">
    <text evidence="1">Belongs to the membrane fusion protein (MFP) (TC 8.A.1) family.</text>
</comment>
<dbReference type="PANTHER" id="PTHR30469:SF15">
    <property type="entry name" value="HLYD FAMILY OF SECRETION PROTEINS"/>
    <property type="match status" value="1"/>
</dbReference>
<organism evidence="4 5">
    <name type="scientific">Deinococcus reticulitermitis</name>
    <dbReference type="NCBI Taxonomy" id="856736"/>
    <lineage>
        <taxon>Bacteria</taxon>
        <taxon>Thermotogati</taxon>
        <taxon>Deinococcota</taxon>
        <taxon>Deinococci</taxon>
        <taxon>Deinococcales</taxon>
        <taxon>Deinococcaceae</taxon>
        <taxon>Deinococcus</taxon>
    </lineage>
</organism>
<dbReference type="Proteomes" id="UP000199223">
    <property type="component" value="Unassembled WGS sequence"/>
</dbReference>